<dbReference type="EMBL" id="LSRX01000046">
    <property type="protein sequence ID" value="OLQ12261.1"/>
    <property type="molecule type" value="Genomic_DNA"/>
</dbReference>
<dbReference type="Proteomes" id="UP000186817">
    <property type="component" value="Unassembled WGS sequence"/>
</dbReference>
<proteinExistence type="predicted"/>
<dbReference type="AlphaFoldDB" id="A0A1Q9EXY2"/>
<sequence>MGFGAKFPSSVGSTLEGDALDEASSSSSSQGETLNQPDEELNDATSECKPGLCPRFARPPGPATSGPSIPLSSRPFIGRPRVRDPDLLLS</sequence>
<gene>
    <name evidence="2" type="ORF">AK812_SmicGene3847</name>
</gene>
<dbReference type="OrthoDB" id="10403840at2759"/>
<feature type="compositionally biased region" description="Basic and acidic residues" evidence="1">
    <location>
        <begin position="81"/>
        <end position="90"/>
    </location>
</feature>
<organism evidence="2 3">
    <name type="scientific">Symbiodinium microadriaticum</name>
    <name type="common">Dinoflagellate</name>
    <name type="synonym">Zooxanthella microadriatica</name>
    <dbReference type="NCBI Taxonomy" id="2951"/>
    <lineage>
        <taxon>Eukaryota</taxon>
        <taxon>Sar</taxon>
        <taxon>Alveolata</taxon>
        <taxon>Dinophyceae</taxon>
        <taxon>Suessiales</taxon>
        <taxon>Symbiodiniaceae</taxon>
        <taxon>Symbiodinium</taxon>
    </lineage>
</organism>
<keyword evidence="3" id="KW-1185">Reference proteome</keyword>
<comment type="caution">
    <text evidence="2">The sequence shown here is derived from an EMBL/GenBank/DDBJ whole genome shotgun (WGS) entry which is preliminary data.</text>
</comment>
<protein>
    <submittedName>
        <fullName evidence="2">Uncharacterized protein</fullName>
    </submittedName>
</protein>
<name>A0A1Q9EXY2_SYMMI</name>
<evidence type="ECO:0000313" key="2">
    <source>
        <dbReference type="EMBL" id="OLQ12261.1"/>
    </source>
</evidence>
<feature type="region of interest" description="Disordered" evidence="1">
    <location>
        <begin position="1"/>
        <end position="90"/>
    </location>
</feature>
<evidence type="ECO:0000256" key="1">
    <source>
        <dbReference type="SAM" id="MobiDB-lite"/>
    </source>
</evidence>
<reference evidence="2 3" key="1">
    <citation type="submission" date="2016-02" db="EMBL/GenBank/DDBJ databases">
        <title>Genome analysis of coral dinoflagellate symbionts highlights evolutionary adaptations to a symbiotic lifestyle.</title>
        <authorList>
            <person name="Aranda M."/>
            <person name="Li Y."/>
            <person name="Liew Y.J."/>
            <person name="Baumgarten S."/>
            <person name="Simakov O."/>
            <person name="Wilson M."/>
            <person name="Piel J."/>
            <person name="Ashoor H."/>
            <person name="Bougouffa S."/>
            <person name="Bajic V.B."/>
            <person name="Ryu T."/>
            <person name="Ravasi T."/>
            <person name="Bayer T."/>
            <person name="Micklem G."/>
            <person name="Kim H."/>
            <person name="Bhak J."/>
            <person name="Lajeunesse T.C."/>
            <person name="Voolstra C.R."/>
        </authorList>
    </citation>
    <scope>NUCLEOTIDE SEQUENCE [LARGE SCALE GENOMIC DNA]</scope>
    <source>
        <strain evidence="2 3">CCMP2467</strain>
    </source>
</reference>
<accession>A0A1Q9EXY2</accession>
<evidence type="ECO:0000313" key="3">
    <source>
        <dbReference type="Proteomes" id="UP000186817"/>
    </source>
</evidence>